<feature type="region of interest" description="Disordered" evidence="1">
    <location>
        <begin position="191"/>
        <end position="252"/>
    </location>
</feature>
<feature type="region of interest" description="Disordered" evidence="1">
    <location>
        <begin position="110"/>
        <end position="174"/>
    </location>
</feature>
<evidence type="ECO:0000256" key="1">
    <source>
        <dbReference type="SAM" id="MobiDB-lite"/>
    </source>
</evidence>
<feature type="compositionally biased region" description="Polar residues" evidence="1">
    <location>
        <begin position="145"/>
        <end position="166"/>
    </location>
</feature>
<feature type="compositionally biased region" description="Basic and acidic residues" evidence="1">
    <location>
        <begin position="119"/>
        <end position="129"/>
    </location>
</feature>
<organism evidence="4">
    <name type="scientific">Angiostrongylus costaricensis</name>
    <name type="common">Nematode worm</name>
    <dbReference type="NCBI Taxonomy" id="334426"/>
    <lineage>
        <taxon>Eukaryota</taxon>
        <taxon>Metazoa</taxon>
        <taxon>Ecdysozoa</taxon>
        <taxon>Nematoda</taxon>
        <taxon>Chromadorea</taxon>
        <taxon>Rhabditida</taxon>
        <taxon>Rhabditina</taxon>
        <taxon>Rhabditomorpha</taxon>
        <taxon>Strongyloidea</taxon>
        <taxon>Metastrongylidae</taxon>
        <taxon>Angiostrongylus</taxon>
    </lineage>
</organism>
<dbReference type="WBParaSite" id="ACOC_0000834301-mRNA-1">
    <property type="protein sequence ID" value="ACOC_0000834301-mRNA-1"/>
    <property type="gene ID" value="ACOC_0000834301"/>
</dbReference>
<accession>A0A0R3PRZ5</accession>
<feature type="compositionally biased region" description="Low complexity" evidence="1">
    <location>
        <begin position="131"/>
        <end position="144"/>
    </location>
</feature>
<dbReference type="AlphaFoldDB" id="A0A0R3PRZ5"/>
<dbReference type="OrthoDB" id="5871055at2759"/>
<reference evidence="4" key="1">
    <citation type="submission" date="2016-03" db="UniProtKB">
        <authorList>
            <consortium name="WormBaseParasite"/>
        </authorList>
    </citation>
    <scope>IDENTIFICATION</scope>
</reference>
<sequence>MAVTAAKEIAHVGSELLQNYQSLQKSFNQYMQAIDTLIWSSKKAFPKAKAHGDDLRELAAKSAQILERHKKCIRELSSLVTKTSAYSNEEKDKLKSMLNKFQRDEKKIRKQCSKGLKMSKSDQIERESIRSLSSVDNSTSNSTTKQQEMVGTVTGKNGSLSFNEASAQPPVDDHYSNNTVLDLMDYRPVEPETKLSNGKRPPVGGRWVLPPLQNFKPHNHVDAMYAPETTPADRPQPPTAQAQNGSKCQDKT</sequence>
<gene>
    <name evidence="2" type="ORF">ACOC_LOCUS8344</name>
</gene>
<dbReference type="EMBL" id="UYYA01004145">
    <property type="protein sequence ID" value="VDM59929.1"/>
    <property type="molecule type" value="Genomic_DNA"/>
</dbReference>
<evidence type="ECO:0000313" key="3">
    <source>
        <dbReference type="Proteomes" id="UP000267027"/>
    </source>
</evidence>
<feature type="compositionally biased region" description="Polar residues" evidence="1">
    <location>
        <begin position="239"/>
        <end position="252"/>
    </location>
</feature>
<evidence type="ECO:0000313" key="4">
    <source>
        <dbReference type="WBParaSite" id="ACOC_0000834301-mRNA-1"/>
    </source>
</evidence>
<reference evidence="2 3" key="2">
    <citation type="submission" date="2018-11" db="EMBL/GenBank/DDBJ databases">
        <authorList>
            <consortium name="Pathogen Informatics"/>
        </authorList>
    </citation>
    <scope>NUCLEOTIDE SEQUENCE [LARGE SCALE GENOMIC DNA]</scope>
    <source>
        <strain evidence="2 3">Costa Rica</strain>
    </source>
</reference>
<evidence type="ECO:0000313" key="2">
    <source>
        <dbReference type="EMBL" id="VDM59929.1"/>
    </source>
</evidence>
<protein>
    <submittedName>
        <fullName evidence="4">ING domain-containing protein</fullName>
    </submittedName>
</protein>
<name>A0A0R3PRZ5_ANGCS</name>
<proteinExistence type="predicted"/>
<dbReference type="Proteomes" id="UP000267027">
    <property type="component" value="Unassembled WGS sequence"/>
</dbReference>
<keyword evidence="3" id="KW-1185">Reference proteome</keyword>